<sequence>MDATALAHATRSRFNASSSPNSTGTAPDTASPPPLPADHGLGVLQSPASRAGTGTADSREPTSRAMAVLELT</sequence>
<evidence type="ECO:0000313" key="3">
    <source>
        <dbReference type="Proteomes" id="UP000004995"/>
    </source>
</evidence>
<accession>K3YF22</accession>
<dbReference type="InParanoid" id="K3YF22"/>
<protein>
    <submittedName>
        <fullName evidence="2">Uncharacterized protein</fullName>
    </submittedName>
</protein>
<evidence type="ECO:0000256" key="1">
    <source>
        <dbReference type="SAM" id="MobiDB-lite"/>
    </source>
</evidence>
<proteinExistence type="predicted"/>
<dbReference type="AlphaFoldDB" id="K3YF22"/>
<organism evidence="2 3">
    <name type="scientific">Setaria italica</name>
    <name type="common">Foxtail millet</name>
    <name type="synonym">Panicum italicum</name>
    <dbReference type="NCBI Taxonomy" id="4555"/>
    <lineage>
        <taxon>Eukaryota</taxon>
        <taxon>Viridiplantae</taxon>
        <taxon>Streptophyta</taxon>
        <taxon>Embryophyta</taxon>
        <taxon>Tracheophyta</taxon>
        <taxon>Spermatophyta</taxon>
        <taxon>Magnoliopsida</taxon>
        <taxon>Liliopsida</taxon>
        <taxon>Poales</taxon>
        <taxon>Poaceae</taxon>
        <taxon>PACMAD clade</taxon>
        <taxon>Panicoideae</taxon>
        <taxon>Panicodae</taxon>
        <taxon>Paniceae</taxon>
        <taxon>Cenchrinae</taxon>
        <taxon>Setaria</taxon>
    </lineage>
</organism>
<dbReference type="Gramene" id="KQK97514">
    <property type="protein sequence ID" value="KQK97514"/>
    <property type="gene ID" value="SETIT_012839mg"/>
</dbReference>
<reference evidence="3" key="1">
    <citation type="journal article" date="2012" name="Nat. Biotechnol.">
        <title>Reference genome sequence of the model plant Setaria.</title>
        <authorList>
            <person name="Bennetzen J.L."/>
            <person name="Schmutz J."/>
            <person name="Wang H."/>
            <person name="Percifield R."/>
            <person name="Hawkins J."/>
            <person name="Pontaroli A.C."/>
            <person name="Estep M."/>
            <person name="Feng L."/>
            <person name="Vaughn J.N."/>
            <person name="Grimwood J."/>
            <person name="Jenkins J."/>
            <person name="Barry K."/>
            <person name="Lindquist E."/>
            <person name="Hellsten U."/>
            <person name="Deshpande S."/>
            <person name="Wang X."/>
            <person name="Wu X."/>
            <person name="Mitros T."/>
            <person name="Triplett J."/>
            <person name="Yang X."/>
            <person name="Ye C.Y."/>
            <person name="Mauro-Herrera M."/>
            <person name="Wang L."/>
            <person name="Li P."/>
            <person name="Sharma M."/>
            <person name="Sharma R."/>
            <person name="Ronald P.C."/>
            <person name="Panaud O."/>
            <person name="Kellogg E.A."/>
            <person name="Brutnell T.P."/>
            <person name="Doust A.N."/>
            <person name="Tuskan G.A."/>
            <person name="Rokhsar D."/>
            <person name="Devos K.M."/>
        </authorList>
    </citation>
    <scope>NUCLEOTIDE SEQUENCE [LARGE SCALE GENOMIC DNA]</scope>
    <source>
        <strain evidence="3">cv. Yugu1</strain>
    </source>
</reference>
<dbReference type="EMBL" id="AGNK02004371">
    <property type="status" value="NOT_ANNOTATED_CDS"/>
    <property type="molecule type" value="Genomic_DNA"/>
</dbReference>
<feature type="region of interest" description="Disordered" evidence="1">
    <location>
        <begin position="1"/>
        <end position="72"/>
    </location>
</feature>
<reference evidence="2" key="2">
    <citation type="submission" date="2018-08" db="UniProtKB">
        <authorList>
            <consortium name="EnsemblPlants"/>
        </authorList>
    </citation>
    <scope>IDENTIFICATION</scope>
    <source>
        <strain evidence="2">Yugu1</strain>
    </source>
</reference>
<evidence type="ECO:0000313" key="2">
    <source>
        <dbReference type="EnsemblPlants" id="KQK97514"/>
    </source>
</evidence>
<keyword evidence="3" id="KW-1185">Reference proteome</keyword>
<feature type="compositionally biased region" description="Polar residues" evidence="1">
    <location>
        <begin position="12"/>
        <end position="28"/>
    </location>
</feature>
<dbReference type="EnsemblPlants" id="KQK97514">
    <property type="protein sequence ID" value="KQK97514"/>
    <property type="gene ID" value="SETIT_012839mg"/>
</dbReference>
<dbReference type="Proteomes" id="UP000004995">
    <property type="component" value="Unassembled WGS sequence"/>
</dbReference>
<name>K3YF22_SETIT</name>
<dbReference type="HOGENOM" id="CLU_2727035_0_0_1"/>